<dbReference type="SUPFAM" id="SSF56112">
    <property type="entry name" value="Protein kinase-like (PK-like)"/>
    <property type="match status" value="1"/>
</dbReference>
<name>A0A9N9EFG2_9GLOM</name>
<comment type="caution">
    <text evidence="3">The sequence shown here is derived from an EMBL/GenBank/DDBJ whole genome shotgun (WGS) entry which is preliminary data.</text>
</comment>
<evidence type="ECO:0000259" key="2">
    <source>
        <dbReference type="PROSITE" id="PS50011"/>
    </source>
</evidence>
<dbReference type="PROSITE" id="PS00012">
    <property type="entry name" value="PHOSPHOPANTETHEINE"/>
    <property type="match status" value="1"/>
</dbReference>
<evidence type="ECO:0000313" key="3">
    <source>
        <dbReference type="EMBL" id="CAG8674730.1"/>
    </source>
</evidence>
<evidence type="ECO:0000313" key="4">
    <source>
        <dbReference type="Proteomes" id="UP000789759"/>
    </source>
</evidence>
<accession>A0A9N9EFG2</accession>
<dbReference type="InterPro" id="IPR011009">
    <property type="entry name" value="Kinase-like_dom_sf"/>
</dbReference>
<keyword evidence="1" id="KW-0175">Coiled coil</keyword>
<feature type="coiled-coil region" evidence="1">
    <location>
        <begin position="90"/>
        <end position="117"/>
    </location>
</feature>
<dbReference type="SUPFAM" id="SSF47769">
    <property type="entry name" value="SAM/Pointed domain"/>
    <property type="match status" value="1"/>
</dbReference>
<reference evidence="3" key="1">
    <citation type="submission" date="2021-06" db="EMBL/GenBank/DDBJ databases">
        <authorList>
            <person name="Kallberg Y."/>
            <person name="Tangrot J."/>
            <person name="Rosling A."/>
        </authorList>
    </citation>
    <scope>NUCLEOTIDE SEQUENCE</scope>
    <source>
        <strain evidence="3">FL966</strain>
    </source>
</reference>
<proteinExistence type="predicted"/>
<sequence length="591" mass="68600">MSTSTGKPISLPTINEVEGYKTTEALIKFLGDQNIGLDDDDLKILREQKLVGEVLLSLNVDELMRAGLKLGPAKKISTWIEKIKGEGQDTDAKDQKIKELEEKLITLQREKIATSSSSTTKRRFSDLDNYEEEQQRNVKKIRDYLPPSSFALINNLIKYHDKDKQLLIHRPPECVGPPVQVYNDVFNQFLRDYHNKDLEMGKEHYQWTLELIYEMAKMYQNESERSKKFREKFRQLFGEELKIIRLDDDSSNDGTLECNYHSLSVLRLLAEIKNEIGTGKCDPTTQAGVSYAKYYTQEKNEELLKQCNWPSFILCLAGPWVCILGAVYVEKPIVDPLTDFIPLIPTNIRDHAERVARLFKALCLGVNRLKEYYGSLDAPSNPQNSQRFFPYPNQYKQQDITIEFTYEKKLIDQPDKLLWKAITKDRREIVVKFTWRYNQRAHELCSEIGKAPKLLHVNKEVVDGFYMVVMDYVKAKPLYNCGSSLSHDECKTVFEDIEEAISKLHKENIVFADLRDSNILVNKSQGQYQGMLIDFDWAGEEGIECYPSFMNHEYINWPPGAEDRKKLSREHDTHWLKLLKSKYLGDSVDLE</sequence>
<dbReference type="Proteomes" id="UP000789759">
    <property type="component" value="Unassembled WGS sequence"/>
</dbReference>
<dbReference type="Gene3D" id="1.10.150.50">
    <property type="entry name" value="Transcription Factor, Ets-1"/>
    <property type="match status" value="1"/>
</dbReference>
<dbReference type="InterPro" id="IPR013761">
    <property type="entry name" value="SAM/pointed_sf"/>
</dbReference>
<keyword evidence="4" id="KW-1185">Reference proteome</keyword>
<dbReference type="GO" id="GO:0005524">
    <property type="term" value="F:ATP binding"/>
    <property type="evidence" value="ECO:0007669"/>
    <property type="project" value="InterPro"/>
</dbReference>
<dbReference type="GO" id="GO:0004672">
    <property type="term" value="F:protein kinase activity"/>
    <property type="evidence" value="ECO:0007669"/>
    <property type="project" value="InterPro"/>
</dbReference>
<dbReference type="InterPro" id="IPR006162">
    <property type="entry name" value="Ppantetheine_attach_site"/>
</dbReference>
<dbReference type="EMBL" id="CAJVQA010008626">
    <property type="protein sequence ID" value="CAG8674730.1"/>
    <property type="molecule type" value="Genomic_DNA"/>
</dbReference>
<evidence type="ECO:0000256" key="1">
    <source>
        <dbReference type="SAM" id="Coils"/>
    </source>
</evidence>
<feature type="domain" description="Protein kinase" evidence="2">
    <location>
        <begin position="358"/>
        <end position="591"/>
    </location>
</feature>
<dbReference type="Gene3D" id="1.10.510.10">
    <property type="entry name" value="Transferase(Phosphotransferase) domain 1"/>
    <property type="match status" value="1"/>
</dbReference>
<dbReference type="Pfam" id="PF00069">
    <property type="entry name" value="Pkinase"/>
    <property type="match status" value="1"/>
</dbReference>
<organism evidence="3 4">
    <name type="scientific">Cetraspora pellucida</name>
    <dbReference type="NCBI Taxonomy" id="1433469"/>
    <lineage>
        <taxon>Eukaryota</taxon>
        <taxon>Fungi</taxon>
        <taxon>Fungi incertae sedis</taxon>
        <taxon>Mucoromycota</taxon>
        <taxon>Glomeromycotina</taxon>
        <taxon>Glomeromycetes</taxon>
        <taxon>Diversisporales</taxon>
        <taxon>Gigasporaceae</taxon>
        <taxon>Cetraspora</taxon>
    </lineage>
</organism>
<dbReference type="OrthoDB" id="2315594at2759"/>
<protein>
    <submittedName>
        <fullName evidence="3">6738_t:CDS:1</fullName>
    </submittedName>
</protein>
<dbReference type="InterPro" id="IPR000719">
    <property type="entry name" value="Prot_kinase_dom"/>
</dbReference>
<dbReference type="PROSITE" id="PS50011">
    <property type="entry name" value="PROTEIN_KINASE_DOM"/>
    <property type="match status" value="1"/>
</dbReference>
<dbReference type="AlphaFoldDB" id="A0A9N9EFG2"/>
<gene>
    <name evidence="3" type="ORF">CPELLU_LOCUS10459</name>
</gene>